<reference evidence="6 7" key="1">
    <citation type="submission" date="2020-08" db="EMBL/GenBank/DDBJ databases">
        <title>Genomic Encyclopedia of Type Strains, Phase IV (KMG-IV): sequencing the most valuable type-strain genomes for metagenomic binning, comparative biology and taxonomic classification.</title>
        <authorList>
            <person name="Goeker M."/>
        </authorList>
    </citation>
    <scope>NUCLEOTIDE SEQUENCE [LARGE SCALE GENOMIC DNA]</scope>
    <source>
        <strain evidence="6 7">DSM 24661</strain>
    </source>
</reference>
<evidence type="ECO:0000259" key="5">
    <source>
        <dbReference type="Pfam" id="PF08281"/>
    </source>
</evidence>
<dbReference type="PANTHER" id="PTHR30385">
    <property type="entry name" value="SIGMA FACTOR F FLAGELLAR"/>
    <property type="match status" value="1"/>
</dbReference>
<sequence length="170" mass="19606">MYKTNNFEKLFHDYQGLLCKAARQHHLQTIYEEAYAHAVLSFYEAVQNYDTSLHVPFAGYAKAKVYGDLRTLFKKYRRNWQREISADNDDNLKNQLLTIADKSIFEDNIVSKLSLQNAVNQLPPRQQKIIKYTIINGCTQAQTAKILGISQQAVAANKKQALNYLKQFLS</sequence>
<keyword evidence="4" id="KW-0804">Transcription</keyword>
<dbReference type="InterPro" id="IPR013249">
    <property type="entry name" value="RNA_pol_sigma70_r4_t2"/>
</dbReference>
<keyword evidence="3" id="KW-0238">DNA-binding</keyword>
<dbReference type="SUPFAM" id="SSF88946">
    <property type="entry name" value="Sigma2 domain of RNA polymerase sigma factors"/>
    <property type="match status" value="1"/>
</dbReference>
<dbReference type="Pfam" id="PF08281">
    <property type="entry name" value="Sigma70_r4_2"/>
    <property type="match status" value="1"/>
</dbReference>
<evidence type="ECO:0000256" key="4">
    <source>
        <dbReference type="ARBA" id="ARBA00023163"/>
    </source>
</evidence>
<dbReference type="Proteomes" id="UP000559117">
    <property type="component" value="Unassembled WGS sequence"/>
</dbReference>
<proteinExistence type="predicted"/>
<keyword evidence="7" id="KW-1185">Reference proteome</keyword>
<name>A0A840UII5_9FIRM</name>
<evidence type="ECO:0000256" key="3">
    <source>
        <dbReference type="ARBA" id="ARBA00023125"/>
    </source>
</evidence>
<dbReference type="AlphaFoldDB" id="A0A840UII5"/>
<dbReference type="RefSeq" id="WP_183862064.1">
    <property type="nucleotide sequence ID" value="NZ_JACHFH010000024.1"/>
</dbReference>
<dbReference type="InterPro" id="IPR014284">
    <property type="entry name" value="RNA_pol_sigma-70_dom"/>
</dbReference>
<comment type="caution">
    <text evidence="6">The sequence shown here is derived from an EMBL/GenBank/DDBJ whole genome shotgun (WGS) entry which is preliminary data.</text>
</comment>
<keyword evidence="2" id="KW-0731">Sigma factor</keyword>
<dbReference type="Gene3D" id="1.10.10.10">
    <property type="entry name" value="Winged helix-like DNA-binding domain superfamily/Winged helix DNA-binding domain"/>
    <property type="match status" value="1"/>
</dbReference>
<dbReference type="GO" id="GO:0006352">
    <property type="term" value="P:DNA-templated transcription initiation"/>
    <property type="evidence" value="ECO:0007669"/>
    <property type="project" value="InterPro"/>
</dbReference>
<gene>
    <name evidence="6" type="ORF">HNR32_001954</name>
</gene>
<dbReference type="InterPro" id="IPR036388">
    <property type="entry name" value="WH-like_DNA-bd_sf"/>
</dbReference>
<accession>A0A840UII5</accession>
<dbReference type="GO" id="GO:0003677">
    <property type="term" value="F:DNA binding"/>
    <property type="evidence" value="ECO:0007669"/>
    <property type="project" value="UniProtKB-KW"/>
</dbReference>
<dbReference type="GO" id="GO:0016987">
    <property type="term" value="F:sigma factor activity"/>
    <property type="evidence" value="ECO:0007669"/>
    <property type="project" value="UniProtKB-KW"/>
</dbReference>
<evidence type="ECO:0000256" key="2">
    <source>
        <dbReference type="ARBA" id="ARBA00023082"/>
    </source>
</evidence>
<organism evidence="6 7">
    <name type="scientific">Pectinatus brassicae</name>
    <dbReference type="NCBI Taxonomy" id="862415"/>
    <lineage>
        <taxon>Bacteria</taxon>
        <taxon>Bacillati</taxon>
        <taxon>Bacillota</taxon>
        <taxon>Negativicutes</taxon>
        <taxon>Selenomonadales</taxon>
        <taxon>Selenomonadaceae</taxon>
        <taxon>Pectinatus</taxon>
    </lineage>
</organism>
<evidence type="ECO:0000256" key="1">
    <source>
        <dbReference type="ARBA" id="ARBA00023015"/>
    </source>
</evidence>
<evidence type="ECO:0000313" key="6">
    <source>
        <dbReference type="EMBL" id="MBB5336799.1"/>
    </source>
</evidence>
<dbReference type="SUPFAM" id="SSF88659">
    <property type="entry name" value="Sigma3 and sigma4 domains of RNA polymerase sigma factors"/>
    <property type="match status" value="1"/>
</dbReference>
<dbReference type="InterPro" id="IPR013324">
    <property type="entry name" value="RNA_pol_sigma_r3/r4-like"/>
</dbReference>
<dbReference type="PANTHER" id="PTHR30385:SF4">
    <property type="entry name" value="RNA POLYMERASE SIGMA-E FACTOR"/>
    <property type="match status" value="1"/>
</dbReference>
<dbReference type="InterPro" id="IPR013325">
    <property type="entry name" value="RNA_pol_sigma_r2"/>
</dbReference>
<keyword evidence="1" id="KW-0805">Transcription regulation</keyword>
<evidence type="ECO:0000313" key="7">
    <source>
        <dbReference type="Proteomes" id="UP000559117"/>
    </source>
</evidence>
<protein>
    <submittedName>
        <fullName evidence="6">RNA polymerase sigma factor (Sigma-70 family)</fullName>
    </submittedName>
</protein>
<feature type="domain" description="RNA polymerase sigma factor 70 region 4 type 2" evidence="5">
    <location>
        <begin position="113"/>
        <end position="162"/>
    </location>
</feature>
<dbReference type="NCBIfam" id="TIGR02937">
    <property type="entry name" value="sigma70-ECF"/>
    <property type="match status" value="1"/>
</dbReference>
<dbReference type="EMBL" id="JACHFH010000024">
    <property type="protein sequence ID" value="MBB5336799.1"/>
    <property type="molecule type" value="Genomic_DNA"/>
</dbReference>